<accession>A0A1C5A2A4</accession>
<evidence type="ECO:0000313" key="3">
    <source>
        <dbReference type="Proteomes" id="UP000183585"/>
    </source>
</evidence>
<reference evidence="3" key="1">
    <citation type="submission" date="2016-06" db="EMBL/GenBank/DDBJ databases">
        <authorList>
            <person name="Varghese N."/>
            <person name="Submissions Spin"/>
        </authorList>
    </citation>
    <scope>NUCLEOTIDE SEQUENCE [LARGE SCALE GENOMIC DNA]</scope>
    <source>
        <strain evidence="3">DSM 43168</strain>
    </source>
</reference>
<sequence>MPRALKVCSTPGCPNLTPRGRCGTHTREADQQRGSSAQRGYGPSWARRRANYLRRHPACRLCPAPATVADHHPVSRRDLVAQGVTDPDADHRLRPLCASCHGRETAKHQPGGFNLR</sequence>
<proteinExistence type="predicted"/>
<dbReference type="AlphaFoldDB" id="A0A1C5A2A4"/>
<keyword evidence="3" id="KW-1185">Reference proteome</keyword>
<evidence type="ECO:0000256" key="1">
    <source>
        <dbReference type="SAM" id="MobiDB-lite"/>
    </source>
</evidence>
<evidence type="ECO:0000313" key="2">
    <source>
        <dbReference type="EMBL" id="SCF39328.1"/>
    </source>
</evidence>
<gene>
    <name evidence="2" type="ORF">GA0070563_1117</name>
</gene>
<feature type="region of interest" description="Disordered" evidence="1">
    <location>
        <begin position="17"/>
        <end position="43"/>
    </location>
</feature>
<protein>
    <submittedName>
        <fullName evidence="2">5-methylcytosine-specific restriction enzyme A</fullName>
    </submittedName>
</protein>
<name>A0A1C5A2A4_9ACTN</name>
<dbReference type="RefSeq" id="WP_074476544.1">
    <property type="nucleotide sequence ID" value="NZ_FMCT01000011.1"/>
</dbReference>
<organism evidence="2 3">
    <name type="scientific">Micromonospora carbonacea</name>
    <dbReference type="NCBI Taxonomy" id="47853"/>
    <lineage>
        <taxon>Bacteria</taxon>
        <taxon>Bacillati</taxon>
        <taxon>Actinomycetota</taxon>
        <taxon>Actinomycetes</taxon>
        <taxon>Micromonosporales</taxon>
        <taxon>Micromonosporaceae</taxon>
        <taxon>Micromonospora</taxon>
    </lineage>
</organism>
<dbReference type="Proteomes" id="UP000183585">
    <property type="component" value="Unassembled WGS sequence"/>
</dbReference>
<dbReference type="EMBL" id="FMCT01000011">
    <property type="protein sequence ID" value="SCF39328.1"/>
    <property type="molecule type" value="Genomic_DNA"/>
</dbReference>